<dbReference type="RefSeq" id="WP_283935916.1">
    <property type="nucleotide sequence ID" value="NZ_CP126114.1"/>
</dbReference>
<reference evidence="2" key="1">
    <citation type="submission" date="2023-05" db="EMBL/GenBank/DDBJ databases">
        <title>Comparative genomics of Bacillaceae isolates and their secondary metabolite potential.</title>
        <authorList>
            <person name="Song L."/>
            <person name="Nielsen L.J."/>
            <person name="Mohite O."/>
            <person name="Xu X."/>
            <person name="Weber T."/>
            <person name="Kovacs A.T."/>
        </authorList>
    </citation>
    <scope>NUCLEOTIDE SEQUENCE</scope>
    <source>
        <strain evidence="2">XLM17</strain>
    </source>
</reference>
<organism evidence="2 3">
    <name type="scientific">Neobacillus novalis</name>
    <dbReference type="NCBI Taxonomy" id="220687"/>
    <lineage>
        <taxon>Bacteria</taxon>
        <taxon>Bacillati</taxon>
        <taxon>Bacillota</taxon>
        <taxon>Bacilli</taxon>
        <taxon>Bacillales</taxon>
        <taxon>Bacillaceae</taxon>
        <taxon>Neobacillus</taxon>
    </lineage>
</organism>
<dbReference type="AlphaFoldDB" id="A0AA95MTX7"/>
<name>A0AA95MTX7_9BACI</name>
<proteinExistence type="predicted"/>
<accession>A0AA95MTX7</accession>
<protein>
    <submittedName>
        <fullName evidence="2">Uncharacterized protein</fullName>
    </submittedName>
</protein>
<evidence type="ECO:0000313" key="2">
    <source>
        <dbReference type="EMBL" id="WHY88464.1"/>
    </source>
</evidence>
<sequence>MKFMVFPLKWYNQTRNIVKGSEVVVMAHVHIEQTELTRYIPPKGDYETFRDVEHYKDKLKEWGLSSAKEAKKEFWYKDRTYQRQVTIKGYETYGSGGGFATLVIEFQDGNVSCIHPAYLKEMQQSSFGKESLLTVEGKEPAASAATEPGGAVTQPSQTAKDTDTSKKETAAKPAKAKETKPKKEKAPKLELPVDKVHFTATVKQFALTYNPFNEENDEVVVLEHVQIVQESPLEIGLAWCSHSKTLKKFELAPGDLLEFDGKVAAKKLAKGKDVAEEFLVDTAVLYKLNNPSKIIKK</sequence>
<dbReference type="EMBL" id="CP126114">
    <property type="protein sequence ID" value="WHY88464.1"/>
    <property type="molecule type" value="Genomic_DNA"/>
</dbReference>
<feature type="compositionally biased region" description="Basic and acidic residues" evidence="1">
    <location>
        <begin position="160"/>
        <end position="187"/>
    </location>
</feature>
<feature type="region of interest" description="Disordered" evidence="1">
    <location>
        <begin position="138"/>
        <end position="187"/>
    </location>
</feature>
<dbReference type="Proteomes" id="UP001178288">
    <property type="component" value="Chromosome"/>
</dbReference>
<evidence type="ECO:0000313" key="3">
    <source>
        <dbReference type="Proteomes" id="UP001178288"/>
    </source>
</evidence>
<keyword evidence="3" id="KW-1185">Reference proteome</keyword>
<dbReference type="KEGG" id="nnv:QNH39_11755"/>
<evidence type="ECO:0000256" key="1">
    <source>
        <dbReference type="SAM" id="MobiDB-lite"/>
    </source>
</evidence>
<gene>
    <name evidence="2" type="ORF">QNH39_11755</name>
</gene>